<reference evidence="2" key="1">
    <citation type="submission" date="2014-11" db="EMBL/GenBank/DDBJ databases">
        <authorList>
            <person name="Amaro Gonzalez C."/>
        </authorList>
    </citation>
    <scope>NUCLEOTIDE SEQUENCE</scope>
</reference>
<dbReference type="EMBL" id="GBXM01034389">
    <property type="protein sequence ID" value="JAH74188.1"/>
    <property type="molecule type" value="Transcribed_RNA"/>
</dbReference>
<name>A0A0E9VAE6_ANGAN</name>
<accession>A0A0E9VAE6</accession>
<protein>
    <submittedName>
        <fullName evidence="2">Uncharacterized protein</fullName>
    </submittedName>
</protein>
<evidence type="ECO:0000313" key="2">
    <source>
        <dbReference type="EMBL" id="JAH74188.1"/>
    </source>
</evidence>
<sequence length="22" mass="2409">MCGRHPLSSKGKYKAHPPTPSE</sequence>
<evidence type="ECO:0000256" key="1">
    <source>
        <dbReference type="SAM" id="MobiDB-lite"/>
    </source>
</evidence>
<feature type="region of interest" description="Disordered" evidence="1">
    <location>
        <begin position="1"/>
        <end position="22"/>
    </location>
</feature>
<proteinExistence type="predicted"/>
<reference evidence="2" key="2">
    <citation type="journal article" date="2015" name="Fish Shellfish Immunol.">
        <title>Early steps in the European eel (Anguilla anguilla)-Vibrio vulnificus interaction in the gills: Role of the RtxA13 toxin.</title>
        <authorList>
            <person name="Callol A."/>
            <person name="Pajuelo D."/>
            <person name="Ebbesson L."/>
            <person name="Teles M."/>
            <person name="MacKenzie S."/>
            <person name="Amaro C."/>
        </authorList>
    </citation>
    <scope>NUCLEOTIDE SEQUENCE</scope>
</reference>
<dbReference type="AlphaFoldDB" id="A0A0E9VAE6"/>
<organism evidence="2">
    <name type="scientific">Anguilla anguilla</name>
    <name type="common">European freshwater eel</name>
    <name type="synonym">Muraena anguilla</name>
    <dbReference type="NCBI Taxonomy" id="7936"/>
    <lineage>
        <taxon>Eukaryota</taxon>
        <taxon>Metazoa</taxon>
        <taxon>Chordata</taxon>
        <taxon>Craniata</taxon>
        <taxon>Vertebrata</taxon>
        <taxon>Euteleostomi</taxon>
        <taxon>Actinopterygii</taxon>
        <taxon>Neopterygii</taxon>
        <taxon>Teleostei</taxon>
        <taxon>Anguilliformes</taxon>
        <taxon>Anguillidae</taxon>
        <taxon>Anguilla</taxon>
    </lineage>
</organism>